<dbReference type="AlphaFoldDB" id="A0A0C9UJK1"/>
<keyword evidence="1" id="KW-1133">Transmembrane helix</keyword>
<sequence>MSEENSDMQRALSAATLSHNLHLCLAPLRFPPSKHGFCLVCLCSIAFALSSTSAWIQRTTRWYRRAWSTSTPGPDEAT</sequence>
<keyword evidence="3" id="KW-1185">Reference proteome</keyword>
<keyword evidence="1" id="KW-0472">Membrane</keyword>
<dbReference type="Proteomes" id="UP000054279">
    <property type="component" value="Unassembled WGS sequence"/>
</dbReference>
<gene>
    <name evidence="2" type="ORF">M422DRAFT_38746</name>
</gene>
<feature type="non-terminal residue" evidence="2">
    <location>
        <position position="1"/>
    </location>
</feature>
<evidence type="ECO:0000313" key="2">
    <source>
        <dbReference type="EMBL" id="KIJ25395.1"/>
    </source>
</evidence>
<evidence type="ECO:0000313" key="3">
    <source>
        <dbReference type="Proteomes" id="UP000054279"/>
    </source>
</evidence>
<dbReference type="HOGENOM" id="CLU_2628749_0_0_1"/>
<evidence type="ECO:0000256" key="1">
    <source>
        <dbReference type="SAM" id="Phobius"/>
    </source>
</evidence>
<keyword evidence="1" id="KW-0812">Transmembrane</keyword>
<proteinExistence type="predicted"/>
<feature type="transmembrane region" description="Helical" evidence="1">
    <location>
        <begin position="37"/>
        <end position="56"/>
    </location>
</feature>
<protein>
    <submittedName>
        <fullName evidence="2">Uncharacterized protein</fullName>
    </submittedName>
</protein>
<accession>A0A0C9UJK1</accession>
<organism evidence="2 3">
    <name type="scientific">Sphaerobolus stellatus (strain SS14)</name>
    <dbReference type="NCBI Taxonomy" id="990650"/>
    <lineage>
        <taxon>Eukaryota</taxon>
        <taxon>Fungi</taxon>
        <taxon>Dikarya</taxon>
        <taxon>Basidiomycota</taxon>
        <taxon>Agaricomycotina</taxon>
        <taxon>Agaricomycetes</taxon>
        <taxon>Phallomycetidae</taxon>
        <taxon>Geastrales</taxon>
        <taxon>Sphaerobolaceae</taxon>
        <taxon>Sphaerobolus</taxon>
    </lineage>
</organism>
<reference evidence="2 3" key="1">
    <citation type="submission" date="2014-06" db="EMBL/GenBank/DDBJ databases">
        <title>Evolutionary Origins and Diversification of the Mycorrhizal Mutualists.</title>
        <authorList>
            <consortium name="DOE Joint Genome Institute"/>
            <consortium name="Mycorrhizal Genomics Consortium"/>
            <person name="Kohler A."/>
            <person name="Kuo A."/>
            <person name="Nagy L.G."/>
            <person name="Floudas D."/>
            <person name="Copeland A."/>
            <person name="Barry K.W."/>
            <person name="Cichocki N."/>
            <person name="Veneault-Fourrey C."/>
            <person name="LaButti K."/>
            <person name="Lindquist E.A."/>
            <person name="Lipzen A."/>
            <person name="Lundell T."/>
            <person name="Morin E."/>
            <person name="Murat C."/>
            <person name="Riley R."/>
            <person name="Ohm R."/>
            <person name="Sun H."/>
            <person name="Tunlid A."/>
            <person name="Henrissat B."/>
            <person name="Grigoriev I.V."/>
            <person name="Hibbett D.S."/>
            <person name="Martin F."/>
        </authorList>
    </citation>
    <scope>NUCLEOTIDE SEQUENCE [LARGE SCALE GENOMIC DNA]</scope>
    <source>
        <strain evidence="2 3">SS14</strain>
    </source>
</reference>
<name>A0A0C9UJK1_SPHS4</name>
<dbReference type="EMBL" id="KN837417">
    <property type="protein sequence ID" value="KIJ25395.1"/>
    <property type="molecule type" value="Genomic_DNA"/>
</dbReference>